<reference evidence="1" key="2">
    <citation type="submission" date="2021-08" db="EMBL/GenBank/DDBJ databases">
        <authorList>
            <person name="Tani A."/>
            <person name="Ola A."/>
            <person name="Ogura Y."/>
            <person name="Katsura K."/>
            <person name="Hayashi T."/>
        </authorList>
    </citation>
    <scope>NUCLEOTIDE SEQUENCE</scope>
    <source>
        <strain evidence="1">DSM 14458</strain>
    </source>
</reference>
<dbReference type="Proteomes" id="UP001055093">
    <property type="component" value="Unassembled WGS sequence"/>
</dbReference>
<dbReference type="RefSeq" id="WP_238307505.1">
    <property type="nucleotide sequence ID" value="NZ_BPRE01000002.1"/>
</dbReference>
<reference evidence="1" key="1">
    <citation type="journal article" date="2021" name="Front. Microbiol.">
        <title>Comprehensive Comparative Genomics and Phenotyping of Methylobacterium Species.</title>
        <authorList>
            <person name="Alessa O."/>
            <person name="Ogura Y."/>
            <person name="Fujitani Y."/>
            <person name="Takami H."/>
            <person name="Hayashi T."/>
            <person name="Sahin N."/>
            <person name="Tani A."/>
        </authorList>
    </citation>
    <scope>NUCLEOTIDE SEQUENCE</scope>
    <source>
        <strain evidence="1">DSM 14458</strain>
    </source>
</reference>
<name>A0ABQ4UQE7_9HYPH</name>
<protein>
    <submittedName>
        <fullName evidence="1">Uncharacterized protein</fullName>
    </submittedName>
</protein>
<evidence type="ECO:0000313" key="2">
    <source>
        <dbReference type="Proteomes" id="UP001055093"/>
    </source>
</evidence>
<evidence type="ECO:0000313" key="1">
    <source>
        <dbReference type="EMBL" id="GJE74210.1"/>
    </source>
</evidence>
<accession>A0ABQ4UQE7</accession>
<comment type="caution">
    <text evidence="1">The sequence shown here is derived from an EMBL/GenBank/DDBJ whole genome shotgun (WGS) entry which is preliminary data.</text>
</comment>
<dbReference type="EMBL" id="BPRE01000002">
    <property type="protein sequence ID" value="GJE74210.1"/>
    <property type="molecule type" value="Genomic_DNA"/>
</dbReference>
<sequence length="75" mass="7482">MTHLLIPSALAAAALGVGLRPVPSPLPGNLPTLAVISAPFGVEAVPGRTIAHPTMPAADPARSVRVVLASPFAGR</sequence>
<keyword evidence="2" id="KW-1185">Reference proteome</keyword>
<organism evidence="1 2">
    <name type="scientific">Methylorubrum suomiense</name>
    <dbReference type="NCBI Taxonomy" id="144191"/>
    <lineage>
        <taxon>Bacteria</taxon>
        <taxon>Pseudomonadati</taxon>
        <taxon>Pseudomonadota</taxon>
        <taxon>Alphaproteobacteria</taxon>
        <taxon>Hyphomicrobiales</taxon>
        <taxon>Methylobacteriaceae</taxon>
        <taxon>Methylorubrum</taxon>
    </lineage>
</organism>
<proteinExistence type="predicted"/>
<gene>
    <name evidence="1" type="ORF">BGCPKDLD_0779</name>
</gene>